<evidence type="ECO:0000313" key="2">
    <source>
        <dbReference type="EMBL" id="KAH9836585.1"/>
    </source>
</evidence>
<dbReference type="EMBL" id="JADCUA010000010">
    <property type="protein sequence ID" value="KAH9836585.1"/>
    <property type="molecule type" value="Genomic_DNA"/>
</dbReference>
<comment type="caution">
    <text evidence="2">The sequence shown here is derived from an EMBL/GenBank/DDBJ whole genome shotgun (WGS) entry which is preliminary data.</text>
</comment>
<dbReference type="RefSeq" id="XP_047778823.1">
    <property type="nucleotide sequence ID" value="XM_047918876.1"/>
</dbReference>
<reference evidence="2 3" key="1">
    <citation type="journal article" date="2021" name="Environ. Microbiol.">
        <title>Gene family expansions and transcriptome signatures uncover fungal adaptations to wood decay.</title>
        <authorList>
            <person name="Hage H."/>
            <person name="Miyauchi S."/>
            <person name="Viragh M."/>
            <person name="Drula E."/>
            <person name="Min B."/>
            <person name="Chaduli D."/>
            <person name="Navarro D."/>
            <person name="Favel A."/>
            <person name="Norest M."/>
            <person name="Lesage-Meessen L."/>
            <person name="Balint B."/>
            <person name="Merenyi Z."/>
            <person name="de Eugenio L."/>
            <person name="Morin E."/>
            <person name="Martinez A.T."/>
            <person name="Baldrian P."/>
            <person name="Stursova M."/>
            <person name="Martinez M.J."/>
            <person name="Novotny C."/>
            <person name="Magnuson J.K."/>
            <person name="Spatafora J.W."/>
            <person name="Maurice S."/>
            <person name="Pangilinan J."/>
            <person name="Andreopoulos W."/>
            <person name="LaButti K."/>
            <person name="Hundley H."/>
            <person name="Na H."/>
            <person name="Kuo A."/>
            <person name="Barry K."/>
            <person name="Lipzen A."/>
            <person name="Henrissat B."/>
            <person name="Riley R."/>
            <person name="Ahrendt S."/>
            <person name="Nagy L.G."/>
            <person name="Grigoriev I.V."/>
            <person name="Martin F."/>
            <person name="Rosso M.N."/>
        </authorList>
    </citation>
    <scope>NUCLEOTIDE SEQUENCE [LARGE SCALE GENOMIC DNA]</scope>
    <source>
        <strain evidence="2 3">CIRM-BRFM 1785</strain>
    </source>
</reference>
<evidence type="ECO:0000256" key="1">
    <source>
        <dbReference type="SAM" id="MobiDB-lite"/>
    </source>
</evidence>
<keyword evidence="3" id="KW-1185">Reference proteome</keyword>
<dbReference type="GeneID" id="71999608"/>
<accession>A0ABQ8KFZ3</accession>
<proteinExistence type="predicted"/>
<protein>
    <submittedName>
        <fullName evidence="2">Uncharacterized protein</fullName>
    </submittedName>
</protein>
<organism evidence="2 3">
    <name type="scientific">Rhodofomes roseus</name>
    <dbReference type="NCBI Taxonomy" id="34475"/>
    <lineage>
        <taxon>Eukaryota</taxon>
        <taxon>Fungi</taxon>
        <taxon>Dikarya</taxon>
        <taxon>Basidiomycota</taxon>
        <taxon>Agaricomycotina</taxon>
        <taxon>Agaricomycetes</taxon>
        <taxon>Polyporales</taxon>
        <taxon>Rhodofomes</taxon>
    </lineage>
</organism>
<sequence length="190" mass="20542">MLQSGHNLKPRFKMRAGSKQLLLASFSCTTTSVYYPLPPSPLSYYAFYYPPSQQHHVLSHPHPGFQHDASASQAGAGEPGDQVPWSLRGRERPECRRVWAGNSFLCSRAWRVDSARASQRGAAERGDQVSGSLIPGLTSCLVIGASYAAGLPTHRWAGATFVRRSLSMGGRGSRGLQQLCRASEVANAGV</sequence>
<dbReference type="Proteomes" id="UP000814176">
    <property type="component" value="Unassembled WGS sequence"/>
</dbReference>
<name>A0ABQ8KFZ3_9APHY</name>
<feature type="region of interest" description="Disordered" evidence="1">
    <location>
        <begin position="58"/>
        <end position="87"/>
    </location>
</feature>
<gene>
    <name evidence="2" type="ORF">C8Q71DRAFT_48878</name>
</gene>
<evidence type="ECO:0000313" key="3">
    <source>
        <dbReference type="Proteomes" id="UP000814176"/>
    </source>
</evidence>